<dbReference type="Pfam" id="PF05164">
    <property type="entry name" value="ZapA"/>
    <property type="match status" value="1"/>
</dbReference>
<evidence type="ECO:0000313" key="4">
    <source>
        <dbReference type="Proteomes" id="UP000054422"/>
    </source>
</evidence>
<evidence type="ECO:0000256" key="1">
    <source>
        <dbReference type="ARBA" id="ARBA00010074"/>
    </source>
</evidence>
<dbReference type="InterPro" id="IPR007838">
    <property type="entry name" value="Cell_div_ZapA-like"/>
</dbReference>
<keyword evidence="4" id="KW-1185">Reference proteome</keyword>
<dbReference type="OrthoDB" id="5772359at2"/>
<dbReference type="Gene3D" id="3.30.160.880">
    <property type="entry name" value="Cell division protein ZapA protomer, N-terminal domain"/>
    <property type="match status" value="1"/>
</dbReference>
<dbReference type="GO" id="GO:0051301">
    <property type="term" value="P:cell division"/>
    <property type="evidence" value="ECO:0007669"/>
    <property type="project" value="UniProtKB-KW"/>
</dbReference>
<dbReference type="Proteomes" id="UP000054422">
    <property type="component" value="Unassembled WGS sequence"/>
</dbReference>
<organism evidence="3 4">
    <name type="scientific">Legionella norrlandica</name>
    <dbReference type="NCBI Taxonomy" id="1498499"/>
    <lineage>
        <taxon>Bacteria</taxon>
        <taxon>Pseudomonadati</taxon>
        <taxon>Pseudomonadota</taxon>
        <taxon>Gammaproteobacteria</taxon>
        <taxon>Legionellales</taxon>
        <taxon>Legionellaceae</taxon>
        <taxon>Legionella</taxon>
    </lineage>
</organism>
<evidence type="ECO:0000313" key="3">
    <source>
        <dbReference type="EMBL" id="KGP62980.1"/>
    </source>
</evidence>
<keyword evidence="3" id="KW-0132">Cell division</keyword>
<keyword evidence="2" id="KW-0175">Coiled coil</keyword>
<comment type="similarity">
    <text evidence="1">Belongs to the ZapA family. Type 1 subfamily.</text>
</comment>
<protein>
    <submittedName>
        <fullName evidence="3">Cell division protein ZapA</fullName>
    </submittedName>
</protein>
<keyword evidence="3" id="KW-0131">Cell cycle</keyword>
<accession>A0A0A2SPD9</accession>
<sequence length="106" mass="12016">MTNSKSCKIKLLNKIYEIKCPDGEEVNLMLAAEKLHEKMQNNKSKFKHLDNFQTLLLAALDISHELIVCKNEQELQRLQVTQFISSLENKINKAVVGSEADGSLTK</sequence>
<name>A0A0A2SPD9_9GAMM</name>
<reference evidence="3 4" key="1">
    <citation type="submission" date="2014-05" db="EMBL/GenBank/DDBJ databases">
        <authorList>
            <person name="Rizzardi K."/>
            <person name="Winiecka-Krusnell J."/>
            <person name="Ramliden M."/>
            <person name="Alm E."/>
            <person name="Andersson S."/>
            <person name="Byfors S."/>
        </authorList>
    </citation>
    <scope>NUCLEOTIDE SEQUENCE [LARGE SCALE GENOMIC DNA]</scope>
    <source>
        <strain evidence="3 4">LEGN</strain>
    </source>
</reference>
<dbReference type="EMBL" id="JNCF01000030">
    <property type="protein sequence ID" value="KGP62980.1"/>
    <property type="molecule type" value="Genomic_DNA"/>
</dbReference>
<comment type="caution">
    <text evidence="3">The sequence shown here is derived from an EMBL/GenBank/DDBJ whole genome shotgun (WGS) entry which is preliminary data.</text>
</comment>
<dbReference type="SUPFAM" id="SSF102829">
    <property type="entry name" value="Cell division protein ZapA-like"/>
    <property type="match status" value="1"/>
</dbReference>
<gene>
    <name evidence="3" type="ORF">EP47_02700</name>
</gene>
<dbReference type="InterPro" id="IPR042233">
    <property type="entry name" value="Cell_div_ZapA_N"/>
</dbReference>
<dbReference type="InterPro" id="IPR036192">
    <property type="entry name" value="Cell_div_ZapA-like_sf"/>
</dbReference>
<evidence type="ECO:0000256" key="2">
    <source>
        <dbReference type="ARBA" id="ARBA00023054"/>
    </source>
</evidence>
<dbReference type="STRING" id="1498499.EP47_02700"/>
<dbReference type="Gene3D" id="1.20.5.50">
    <property type="match status" value="1"/>
</dbReference>
<dbReference type="AlphaFoldDB" id="A0A0A2SPD9"/>
<proteinExistence type="inferred from homology"/>
<dbReference type="RefSeq" id="WP_035890165.1">
    <property type="nucleotide sequence ID" value="NZ_JNCF01000030.1"/>
</dbReference>